<reference evidence="2 3" key="1">
    <citation type="submission" date="2019-05" db="EMBL/GenBank/DDBJ databases">
        <title>Another draft genome of Portunus trituberculatus and its Hox gene families provides insights of decapod evolution.</title>
        <authorList>
            <person name="Jeong J.-H."/>
            <person name="Song I."/>
            <person name="Kim S."/>
            <person name="Choi T."/>
            <person name="Kim D."/>
            <person name="Ryu S."/>
            <person name="Kim W."/>
        </authorList>
    </citation>
    <scope>NUCLEOTIDE SEQUENCE [LARGE SCALE GENOMIC DNA]</scope>
    <source>
        <tissue evidence="2">Muscle</tissue>
    </source>
</reference>
<feature type="region of interest" description="Disordered" evidence="1">
    <location>
        <begin position="1"/>
        <end position="25"/>
    </location>
</feature>
<sequence>MEATKRKIAWQGQGISSQVEGREDQGRVGKCEVGMGRRESEAEGEAGRYPAQLRISESYTEFLHKIRDGLIANIPYKTIES</sequence>
<organism evidence="2 3">
    <name type="scientific">Portunus trituberculatus</name>
    <name type="common">Swimming crab</name>
    <name type="synonym">Neptunus trituberculatus</name>
    <dbReference type="NCBI Taxonomy" id="210409"/>
    <lineage>
        <taxon>Eukaryota</taxon>
        <taxon>Metazoa</taxon>
        <taxon>Ecdysozoa</taxon>
        <taxon>Arthropoda</taxon>
        <taxon>Crustacea</taxon>
        <taxon>Multicrustacea</taxon>
        <taxon>Malacostraca</taxon>
        <taxon>Eumalacostraca</taxon>
        <taxon>Eucarida</taxon>
        <taxon>Decapoda</taxon>
        <taxon>Pleocyemata</taxon>
        <taxon>Brachyura</taxon>
        <taxon>Eubrachyura</taxon>
        <taxon>Portunoidea</taxon>
        <taxon>Portunidae</taxon>
        <taxon>Portuninae</taxon>
        <taxon>Portunus</taxon>
    </lineage>
</organism>
<accession>A0A5B7I7B1</accession>
<protein>
    <submittedName>
        <fullName evidence="2">Uncharacterized protein</fullName>
    </submittedName>
</protein>
<evidence type="ECO:0000313" key="2">
    <source>
        <dbReference type="EMBL" id="MPC80410.1"/>
    </source>
</evidence>
<dbReference type="EMBL" id="VSRR010053938">
    <property type="protein sequence ID" value="MPC80410.1"/>
    <property type="molecule type" value="Genomic_DNA"/>
</dbReference>
<proteinExistence type="predicted"/>
<keyword evidence="3" id="KW-1185">Reference proteome</keyword>
<name>A0A5B7I7B1_PORTR</name>
<dbReference type="Proteomes" id="UP000324222">
    <property type="component" value="Unassembled WGS sequence"/>
</dbReference>
<evidence type="ECO:0000313" key="3">
    <source>
        <dbReference type="Proteomes" id="UP000324222"/>
    </source>
</evidence>
<gene>
    <name evidence="2" type="ORF">E2C01_074989</name>
</gene>
<evidence type="ECO:0000256" key="1">
    <source>
        <dbReference type="SAM" id="MobiDB-lite"/>
    </source>
</evidence>
<comment type="caution">
    <text evidence="2">The sequence shown here is derived from an EMBL/GenBank/DDBJ whole genome shotgun (WGS) entry which is preliminary data.</text>
</comment>
<dbReference type="AlphaFoldDB" id="A0A5B7I7B1"/>